<feature type="transmembrane region" description="Helical" evidence="17">
    <location>
        <begin position="246"/>
        <end position="264"/>
    </location>
</feature>
<dbReference type="GO" id="GO:0005506">
    <property type="term" value="F:iron ion binding"/>
    <property type="evidence" value="ECO:0007669"/>
    <property type="project" value="UniProtKB-UniRule"/>
</dbReference>
<feature type="binding site" description="covalent" evidence="18">
    <location>
        <position position="164"/>
    </location>
    <ligand>
        <name>heme c</name>
        <dbReference type="ChEBI" id="CHEBI:61717"/>
        <label>2</label>
    </ligand>
</feature>
<feature type="binding site" description="axial binding residue" evidence="19">
    <location>
        <position position="62"/>
    </location>
    <ligand>
        <name>heme c</name>
        <dbReference type="ChEBI" id="CHEBI:61717"/>
        <label>1</label>
    </ligand>
    <ligandPart>
        <name>Fe</name>
        <dbReference type="ChEBI" id="CHEBI:18248"/>
    </ligandPart>
</feature>
<keyword evidence="6 17" id="KW-0349">Heme</keyword>
<comment type="catalytic activity">
    <reaction evidence="16 17">
        <text>a quinol + 2 Fe(III)-[cytochrome c](out) = a quinone + 2 Fe(II)-[cytochrome c](out) + 2 H(+)(out)</text>
        <dbReference type="Rhea" id="RHEA:11484"/>
        <dbReference type="Rhea" id="RHEA-COMP:10350"/>
        <dbReference type="Rhea" id="RHEA-COMP:14399"/>
        <dbReference type="ChEBI" id="CHEBI:15378"/>
        <dbReference type="ChEBI" id="CHEBI:24646"/>
        <dbReference type="ChEBI" id="CHEBI:29033"/>
        <dbReference type="ChEBI" id="CHEBI:29034"/>
        <dbReference type="ChEBI" id="CHEBI:132124"/>
        <dbReference type="EC" id="7.1.1.8"/>
    </reaction>
</comment>
<evidence type="ECO:0000256" key="1">
    <source>
        <dbReference type="ARBA" id="ARBA00004651"/>
    </source>
</evidence>
<dbReference type="RefSeq" id="WP_010849705.1">
    <property type="nucleotide sequence ID" value="NZ_HF570956.1"/>
</dbReference>
<comment type="caution">
    <text evidence="21">The sequence shown here is derived from an EMBL/GenBank/DDBJ whole genome shotgun (WGS) entry which is preliminary data.</text>
</comment>
<dbReference type="Pfam" id="PF13442">
    <property type="entry name" value="Cytochrome_CBB3"/>
    <property type="match status" value="1"/>
</dbReference>
<dbReference type="Gene3D" id="1.10.760.10">
    <property type="entry name" value="Cytochrome c-like domain"/>
    <property type="match status" value="2"/>
</dbReference>
<evidence type="ECO:0000256" key="6">
    <source>
        <dbReference type="ARBA" id="ARBA00022617"/>
    </source>
</evidence>
<evidence type="ECO:0000256" key="12">
    <source>
        <dbReference type="ARBA" id="ARBA00022982"/>
    </source>
</evidence>
<dbReference type="GO" id="GO:0020037">
    <property type="term" value="F:heme binding"/>
    <property type="evidence" value="ECO:0007669"/>
    <property type="project" value="UniProtKB-UniRule"/>
</dbReference>
<evidence type="ECO:0000313" key="22">
    <source>
        <dbReference type="Proteomes" id="UP000013167"/>
    </source>
</evidence>
<evidence type="ECO:0000256" key="16">
    <source>
        <dbReference type="ARBA" id="ARBA00029351"/>
    </source>
</evidence>
<dbReference type="InterPro" id="IPR009056">
    <property type="entry name" value="Cyt_c-like_dom"/>
</dbReference>
<dbReference type="PANTHER" id="PTHR33751:SF13">
    <property type="entry name" value="CYTOCHROME BC1 COMPLEX CYTOCHROME C SUBUNIT"/>
    <property type="match status" value="1"/>
</dbReference>
<dbReference type="PIRSF" id="PIRSF000007">
    <property type="entry name" value="Ubiq_cycred_cyc"/>
    <property type="match status" value="1"/>
</dbReference>
<name>N0DZ03_9MICO</name>
<keyword evidence="4 17" id="KW-0813">Transport</keyword>
<dbReference type="eggNOG" id="COG2010">
    <property type="taxonomic scope" value="Bacteria"/>
</dbReference>
<feature type="binding site" description="covalent" evidence="18">
    <location>
        <position position="58"/>
    </location>
    <ligand>
        <name>heme c</name>
        <dbReference type="ChEBI" id="CHEBI:61717"/>
        <label>1</label>
    </ligand>
</feature>
<evidence type="ECO:0000256" key="7">
    <source>
        <dbReference type="ARBA" id="ARBA00022660"/>
    </source>
</evidence>
<evidence type="ECO:0000256" key="11">
    <source>
        <dbReference type="ARBA" id="ARBA00022967"/>
    </source>
</evidence>
<evidence type="ECO:0000256" key="13">
    <source>
        <dbReference type="ARBA" id="ARBA00022989"/>
    </source>
</evidence>
<feature type="binding site" description="axial binding residue" evidence="19">
    <location>
        <position position="165"/>
    </location>
    <ligand>
        <name>heme c</name>
        <dbReference type="ChEBI" id="CHEBI:61717"/>
        <label>2</label>
    </ligand>
    <ligandPart>
        <name>Fe</name>
        <dbReference type="ChEBI" id="CHEBI:18248"/>
    </ligandPart>
</feature>
<evidence type="ECO:0000256" key="2">
    <source>
        <dbReference type="ARBA" id="ARBA00012951"/>
    </source>
</evidence>
<dbReference type="GO" id="GO:0008121">
    <property type="term" value="F:quinol-cytochrome-c reductase activity"/>
    <property type="evidence" value="ECO:0007669"/>
    <property type="project" value="UniProtKB-UniRule"/>
</dbReference>
<dbReference type="OrthoDB" id="9811281at2"/>
<evidence type="ECO:0000259" key="20">
    <source>
        <dbReference type="PROSITE" id="PS51007"/>
    </source>
</evidence>
<dbReference type="EMBL" id="CAIZ01000104">
    <property type="protein sequence ID" value="CCH69813.1"/>
    <property type="molecule type" value="Genomic_DNA"/>
</dbReference>
<keyword evidence="13 17" id="KW-1133">Transmembrane helix</keyword>
<dbReference type="InterPro" id="IPR036909">
    <property type="entry name" value="Cyt_c-like_dom_sf"/>
</dbReference>
<dbReference type="PROSITE" id="PS51007">
    <property type="entry name" value="CYTC"/>
    <property type="match status" value="2"/>
</dbReference>
<feature type="binding site" description="covalent" evidence="18">
    <location>
        <position position="161"/>
    </location>
    <ligand>
        <name>heme c</name>
        <dbReference type="ChEBI" id="CHEBI:61717"/>
        <label>2</label>
    </ligand>
</feature>
<keyword evidence="7 17" id="KW-0679">Respiratory chain</keyword>
<accession>N0DZ03</accession>
<keyword evidence="5 17" id="KW-1003">Cell membrane</keyword>
<evidence type="ECO:0000256" key="17">
    <source>
        <dbReference type="PIRNR" id="PIRNR000007"/>
    </source>
</evidence>
<dbReference type="SUPFAM" id="SSF46626">
    <property type="entry name" value="Cytochrome c"/>
    <property type="match status" value="2"/>
</dbReference>
<evidence type="ECO:0000256" key="5">
    <source>
        <dbReference type="ARBA" id="ARBA00022475"/>
    </source>
</evidence>
<dbReference type="Proteomes" id="UP000013167">
    <property type="component" value="Unassembled WGS sequence"/>
</dbReference>
<protein>
    <recommendedName>
        <fullName evidence="3 17">Cytochrome bc1 complex cytochrome c subunit</fullName>
        <ecNumber evidence="2 17">7.1.1.8</ecNumber>
    </recommendedName>
</protein>
<dbReference type="PANTHER" id="PTHR33751">
    <property type="entry name" value="CBB3-TYPE CYTOCHROME C OXIDASE SUBUNIT FIXP"/>
    <property type="match status" value="1"/>
</dbReference>
<comment type="subcellular location">
    <subcellularLocation>
        <location evidence="1 17">Cell membrane</location>
        <topology evidence="1 17">Multi-pass membrane protein</topology>
    </subcellularLocation>
</comment>
<keyword evidence="8 17" id="KW-0812">Transmembrane</keyword>
<dbReference type="EC" id="7.1.1.8" evidence="2 17"/>
<evidence type="ECO:0000256" key="14">
    <source>
        <dbReference type="ARBA" id="ARBA00023004"/>
    </source>
</evidence>
<comment type="subunit">
    <text evidence="17">The cytochrome bc1 complex is composed of a cytochrome b (QcrB), the Rieske iron-sulfur protein (QcrA) and a diheme cytochrome c (QcrC) subunit.</text>
</comment>
<gene>
    <name evidence="21" type="primary">qcrC</name>
    <name evidence="21" type="ORF">BN10_360020</name>
</gene>
<keyword evidence="22" id="KW-1185">Reference proteome</keyword>
<organism evidence="21 22">
    <name type="scientific">Phycicoccus elongatus Lp2</name>
    <dbReference type="NCBI Taxonomy" id="1193181"/>
    <lineage>
        <taxon>Bacteria</taxon>
        <taxon>Bacillati</taxon>
        <taxon>Actinomycetota</taxon>
        <taxon>Actinomycetes</taxon>
        <taxon>Micrococcales</taxon>
        <taxon>Intrasporangiaceae</taxon>
        <taxon>Phycicoccus</taxon>
    </lineage>
</organism>
<comment type="caution">
    <text evidence="17">Lacks conserved residue(s) required for the propagation of feature annotation.</text>
</comment>
<dbReference type="InterPro" id="IPR009152">
    <property type="entry name" value="bc1_cytC-su"/>
</dbReference>
<evidence type="ECO:0000256" key="8">
    <source>
        <dbReference type="ARBA" id="ARBA00022692"/>
    </source>
</evidence>
<keyword evidence="11 17" id="KW-1278">Translocase</keyword>
<dbReference type="GO" id="GO:0005886">
    <property type="term" value="C:plasma membrane"/>
    <property type="evidence" value="ECO:0007669"/>
    <property type="project" value="UniProtKB-SubCell"/>
</dbReference>
<keyword evidence="12 17" id="KW-0249">Electron transport</keyword>
<evidence type="ECO:0000256" key="3">
    <source>
        <dbReference type="ARBA" id="ARBA00017819"/>
    </source>
</evidence>
<dbReference type="AlphaFoldDB" id="N0DZ03"/>
<proteinExistence type="predicted"/>
<evidence type="ECO:0000256" key="18">
    <source>
        <dbReference type="PIRSR" id="PIRSR000007-50"/>
    </source>
</evidence>
<evidence type="ECO:0000256" key="4">
    <source>
        <dbReference type="ARBA" id="ARBA00022448"/>
    </source>
</evidence>
<dbReference type="HOGENOM" id="CLU_086567_0_0_11"/>
<sequence length="268" mass="27578">MNALAARRRHPAAIAVLLLIGLFLMGAAYSAVAPRPAEAGVVSQDDVSEGKQLFQANCASCHGLNAEGRKTGSGDAIAGPTLAGVGAAAVDFQMSTGRMPMRAPTAQAPRSDTIKFSEEDIAKISAYVASLAPGPAIPSEEMVDPTKGDPAKGGELFRVNCAMCHNSSGAGGALTRGKYAPSLMDVAPKDIYMAMETGPQSMPVFNDTNLDSTAKRDIIAFLKSVEEGGNPGGLSLGRLGPVTEGMFAWIFGLGLLVGIAVWLGKKAA</sequence>
<keyword evidence="15 17" id="KW-0472">Membrane</keyword>
<feature type="domain" description="Cytochrome c" evidence="20">
    <location>
        <begin position="45"/>
        <end position="132"/>
    </location>
</feature>
<evidence type="ECO:0000256" key="10">
    <source>
        <dbReference type="ARBA" id="ARBA00022737"/>
    </source>
</evidence>
<keyword evidence="14 17" id="KW-0408">Iron</keyword>
<dbReference type="STRING" id="1193181.BN10_360020"/>
<dbReference type="Pfam" id="PF00034">
    <property type="entry name" value="Cytochrom_C"/>
    <property type="match status" value="1"/>
</dbReference>
<evidence type="ECO:0000256" key="15">
    <source>
        <dbReference type="ARBA" id="ARBA00023136"/>
    </source>
</evidence>
<keyword evidence="9 17" id="KW-0479">Metal-binding</keyword>
<evidence type="ECO:0000256" key="9">
    <source>
        <dbReference type="ARBA" id="ARBA00022723"/>
    </source>
</evidence>
<reference evidence="21 22" key="1">
    <citation type="journal article" date="2013" name="ISME J.">
        <title>A metabolic model for members of the genus Tetrasphaera involved in enhanced biological phosphorus removal.</title>
        <authorList>
            <person name="Kristiansen R."/>
            <person name="Nguyen H.T.T."/>
            <person name="Saunders A.M."/>
            <person name="Nielsen J.L."/>
            <person name="Wimmer R."/>
            <person name="Le V.Q."/>
            <person name="McIlroy S.J."/>
            <person name="Petrovski S."/>
            <person name="Seviour R.J."/>
            <person name="Calteau A."/>
            <person name="Nielsen K.L."/>
            <person name="Nielsen P.H."/>
        </authorList>
    </citation>
    <scope>NUCLEOTIDE SEQUENCE [LARGE SCALE GENOMIC DNA]</scope>
    <source>
        <strain evidence="21 22">Lp2</strain>
    </source>
</reference>
<dbReference type="InterPro" id="IPR050597">
    <property type="entry name" value="Cytochrome_c_Oxidase_Subunit"/>
</dbReference>
<comment type="PTM">
    <text evidence="18">Binds 2 heme c groups covalently per subunit.</text>
</comment>
<evidence type="ECO:0000313" key="21">
    <source>
        <dbReference type="EMBL" id="CCH69813.1"/>
    </source>
</evidence>
<evidence type="ECO:0000256" key="19">
    <source>
        <dbReference type="PIRSR" id="PIRSR000007-51"/>
    </source>
</evidence>
<feature type="binding site" description="covalent" evidence="18">
    <location>
        <position position="61"/>
    </location>
    <ligand>
        <name>heme c</name>
        <dbReference type="ChEBI" id="CHEBI:61717"/>
        <label>1</label>
    </ligand>
</feature>
<keyword evidence="10" id="KW-0677">Repeat</keyword>
<feature type="domain" description="Cytochrome c" evidence="20">
    <location>
        <begin position="148"/>
        <end position="226"/>
    </location>
</feature>